<evidence type="ECO:0000313" key="3">
    <source>
        <dbReference type="Proteomes" id="UP000001067"/>
    </source>
</evidence>
<dbReference type="OrthoDB" id="10405885at2759"/>
<dbReference type="AlphaFoldDB" id="E3RZC5"/>
<feature type="region of interest" description="Disordered" evidence="1">
    <location>
        <begin position="30"/>
        <end position="52"/>
    </location>
</feature>
<dbReference type="HOGENOM" id="CLU_1918165_0_0_1"/>
<accession>E3RZC5</accession>
<organism evidence="3">
    <name type="scientific">Pyrenophora teres f. teres (strain 0-1)</name>
    <name type="common">Barley net blotch fungus</name>
    <name type="synonym">Drechslera teres f. teres</name>
    <dbReference type="NCBI Taxonomy" id="861557"/>
    <lineage>
        <taxon>Eukaryota</taxon>
        <taxon>Fungi</taxon>
        <taxon>Dikarya</taxon>
        <taxon>Ascomycota</taxon>
        <taxon>Pezizomycotina</taxon>
        <taxon>Dothideomycetes</taxon>
        <taxon>Pleosporomycetidae</taxon>
        <taxon>Pleosporales</taxon>
        <taxon>Pleosporineae</taxon>
        <taxon>Pleosporaceae</taxon>
        <taxon>Pyrenophora</taxon>
    </lineage>
</organism>
<name>E3RZC5_PYRTT</name>
<feature type="compositionally biased region" description="Polar residues" evidence="1">
    <location>
        <begin position="30"/>
        <end position="43"/>
    </location>
</feature>
<dbReference type="EMBL" id="GL536053">
    <property type="protein sequence ID" value="EFQ88915.1"/>
    <property type="molecule type" value="Genomic_DNA"/>
</dbReference>
<gene>
    <name evidence="2" type="ORF">PTT_14984</name>
</gene>
<protein>
    <submittedName>
        <fullName evidence="2">Uncharacterized protein</fullName>
    </submittedName>
</protein>
<dbReference type="KEGG" id="pte:PTT_14984"/>
<evidence type="ECO:0000256" key="1">
    <source>
        <dbReference type="SAM" id="MobiDB-lite"/>
    </source>
</evidence>
<reference evidence="2 3" key="1">
    <citation type="journal article" date="2010" name="Genome Biol.">
        <title>A first genome assembly of the barley fungal pathogen Pyrenophora teres f. teres.</title>
        <authorList>
            <person name="Ellwood S.R."/>
            <person name="Liu Z."/>
            <person name="Syme R.A."/>
            <person name="Lai Z."/>
            <person name="Hane J.K."/>
            <person name="Keiper F."/>
            <person name="Moffat C.S."/>
            <person name="Oliver R.P."/>
            <person name="Friesen T.L."/>
        </authorList>
    </citation>
    <scope>NUCLEOTIDE SEQUENCE [LARGE SCALE GENOMIC DNA]</scope>
    <source>
        <strain evidence="2 3">0-1</strain>
    </source>
</reference>
<evidence type="ECO:0000313" key="2">
    <source>
        <dbReference type="EMBL" id="EFQ88915.1"/>
    </source>
</evidence>
<proteinExistence type="predicted"/>
<keyword evidence="3" id="KW-1185">Reference proteome</keyword>
<feature type="region of interest" description="Disordered" evidence="1">
    <location>
        <begin position="113"/>
        <end position="132"/>
    </location>
</feature>
<dbReference type="Proteomes" id="UP000001067">
    <property type="component" value="Unassembled WGS sequence"/>
</dbReference>
<sequence>MTINPPKPPWYQSTSTTRGDYKHLHHFGTAASQPPQEYTSTPKTHLDTPAPTTMCTTTTRQCINCGRDFKRPPTLCAEAEARGRCCKANSVDEEGKPKNEHVTLGVTCSDACREKQRKKGHHVEDKYDDEER</sequence>